<dbReference type="PIRSF" id="PIRSF000386">
    <property type="entry name" value="tRNA_mtase"/>
    <property type="match status" value="1"/>
</dbReference>
<dbReference type="Gene3D" id="1.10.1270.20">
    <property type="entry name" value="tRNA(m1g37)methyltransferase, domain 2"/>
    <property type="match status" value="1"/>
</dbReference>
<comment type="subcellular location">
    <subcellularLocation>
        <location evidence="2 15 17">Cytoplasm</location>
    </subcellularLocation>
</comment>
<dbReference type="CDD" id="cd18080">
    <property type="entry name" value="TrmD-like"/>
    <property type="match status" value="1"/>
</dbReference>
<evidence type="ECO:0000256" key="11">
    <source>
        <dbReference type="ARBA" id="ARBA00022694"/>
    </source>
</evidence>
<evidence type="ECO:0000256" key="15">
    <source>
        <dbReference type="HAMAP-Rule" id="MF_00605"/>
    </source>
</evidence>
<dbReference type="HOGENOM" id="CLU_047363_0_1_5"/>
<evidence type="ECO:0000256" key="13">
    <source>
        <dbReference type="ARBA" id="ARBA00033392"/>
    </source>
</evidence>
<evidence type="ECO:0000256" key="1">
    <source>
        <dbReference type="ARBA" id="ARBA00002634"/>
    </source>
</evidence>
<dbReference type="InterPro" id="IPR029028">
    <property type="entry name" value="Alpha/beta_knot_MTases"/>
</dbReference>
<evidence type="ECO:0000256" key="16">
    <source>
        <dbReference type="PIRSR" id="PIRSR000386-1"/>
    </source>
</evidence>
<proteinExistence type="inferred from homology"/>
<protein>
    <recommendedName>
        <fullName evidence="6 15">tRNA (guanine-N(1)-)-methyltransferase</fullName>
        <ecNumber evidence="5 15">2.1.1.228</ecNumber>
    </recommendedName>
    <alternativeName>
        <fullName evidence="12 15">M1G-methyltransferase</fullName>
    </alternativeName>
    <alternativeName>
        <fullName evidence="13 15">tRNA [GM37] methyltransferase</fullName>
    </alternativeName>
</protein>
<evidence type="ECO:0000256" key="10">
    <source>
        <dbReference type="ARBA" id="ARBA00022691"/>
    </source>
</evidence>
<dbReference type="STRING" id="91604.ID47_02410"/>
<dbReference type="GO" id="GO:0052906">
    <property type="term" value="F:tRNA (guanine(37)-N1)-methyltransferase activity"/>
    <property type="evidence" value="ECO:0007669"/>
    <property type="project" value="UniProtKB-UniRule"/>
</dbReference>
<dbReference type="GO" id="GO:0002939">
    <property type="term" value="P:tRNA N1-guanine methylation"/>
    <property type="evidence" value="ECO:0007669"/>
    <property type="project" value="TreeGrafter"/>
</dbReference>
<dbReference type="InterPro" id="IPR002649">
    <property type="entry name" value="tRNA_m1G_MeTrfase_TrmD"/>
</dbReference>
<dbReference type="KEGG" id="paca:ID47_02410"/>
<evidence type="ECO:0000256" key="5">
    <source>
        <dbReference type="ARBA" id="ARBA00012807"/>
    </source>
</evidence>
<dbReference type="NCBIfam" id="NF000648">
    <property type="entry name" value="PRK00026.1"/>
    <property type="match status" value="1"/>
</dbReference>
<dbReference type="eggNOG" id="COG0336">
    <property type="taxonomic scope" value="Bacteria"/>
</dbReference>
<keyword evidence="10 15" id="KW-0949">S-adenosyl-L-methionine</keyword>
<evidence type="ECO:0000256" key="17">
    <source>
        <dbReference type="RuleBase" id="RU003464"/>
    </source>
</evidence>
<dbReference type="RefSeq" id="WP_038463396.1">
    <property type="nucleotide sequence ID" value="NZ_CP008941.1"/>
</dbReference>
<comment type="similarity">
    <text evidence="3 15 17">Belongs to the RNA methyltransferase TrmD family.</text>
</comment>
<evidence type="ECO:0000256" key="9">
    <source>
        <dbReference type="ARBA" id="ARBA00022679"/>
    </source>
</evidence>
<dbReference type="Gene3D" id="3.40.1280.10">
    <property type="match status" value="1"/>
</dbReference>
<evidence type="ECO:0000256" key="6">
    <source>
        <dbReference type="ARBA" id="ARBA00014679"/>
    </source>
</evidence>
<reference evidence="19 20" key="1">
    <citation type="submission" date="2014-07" db="EMBL/GenBank/DDBJ databases">
        <title>Comparative genomic insights into amoeba endosymbionts belonging to the families of Holosporaceae and Candidatus Midichloriaceae within Rickettsiales.</title>
        <authorList>
            <person name="Wang Z."/>
            <person name="Wu M."/>
        </authorList>
    </citation>
    <scope>NUCLEOTIDE SEQUENCE [LARGE SCALE GENOMIC DNA]</scope>
    <source>
        <strain evidence="19">PRA3</strain>
    </source>
</reference>
<keyword evidence="20" id="KW-1185">Reference proteome</keyword>
<comment type="function">
    <text evidence="1 15 17">Specifically methylates guanosine-37 in various tRNAs.</text>
</comment>
<keyword evidence="7 15" id="KW-0963">Cytoplasm</keyword>
<dbReference type="PANTHER" id="PTHR46417:SF1">
    <property type="entry name" value="TRNA (GUANINE-N(1)-)-METHYLTRANSFERASE"/>
    <property type="match status" value="1"/>
</dbReference>
<keyword evidence="11 15" id="KW-0819">tRNA processing</keyword>
<evidence type="ECO:0000256" key="14">
    <source>
        <dbReference type="ARBA" id="ARBA00047783"/>
    </source>
</evidence>
<comment type="subunit">
    <text evidence="4 15 17">Homodimer.</text>
</comment>
<dbReference type="NCBIfam" id="TIGR00088">
    <property type="entry name" value="trmD"/>
    <property type="match status" value="1"/>
</dbReference>
<evidence type="ECO:0000256" key="12">
    <source>
        <dbReference type="ARBA" id="ARBA00029736"/>
    </source>
</evidence>
<evidence type="ECO:0000259" key="18">
    <source>
        <dbReference type="Pfam" id="PF01746"/>
    </source>
</evidence>
<keyword evidence="9 15" id="KW-0808">Transferase</keyword>
<keyword evidence="8 15" id="KW-0489">Methyltransferase</keyword>
<evidence type="ECO:0000313" key="19">
    <source>
        <dbReference type="EMBL" id="AIK95832.1"/>
    </source>
</evidence>
<dbReference type="InterPro" id="IPR029026">
    <property type="entry name" value="tRNA_m1G_MTases_N"/>
</dbReference>
<sequence length="235" mass="26319">MSFHATVVTLFPEMFPGGLSHSLTGKALIDGKWTLDTVQVRDYAQDKHHTVDDTPYGGGAGMVMKPDVVHGALEAAVSQGTPGRRMIYLTPRGKPLSQAMVRNYAANDNGLILLCGRYEGVDHRVIEHWQMDEVSIGDYVLTGGELPAQILLDAVVRLLPDVLGNKESLEDESFELGILEYPQYTKPQNWKNKIVPGVLLSGDHQKIANWRQEEAERITRERRPDLWQAFLKSRD</sequence>
<name>A0A077ARK0_9PROT</name>
<evidence type="ECO:0000256" key="8">
    <source>
        <dbReference type="ARBA" id="ARBA00022603"/>
    </source>
</evidence>
<dbReference type="InterPro" id="IPR023148">
    <property type="entry name" value="tRNA_m1G_MeTrfase_C_sf"/>
</dbReference>
<dbReference type="HAMAP" id="MF_00605">
    <property type="entry name" value="TrmD"/>
    <property type="match status" value="1"/>
</dbReference>
<evidence type="ECO:0000313" key="20">
    <source>
        <dbReference type="Proteomes" id="UP000028926"/>
    </source>
</evidence>
<dbReference type="EMBL" id="CP008941">
    <property type="protein sequence ID" value="AIK95832.1"/>
    <property type="molecule type" value="Genomic_DNA"/>
</dbReference>
<dbReference type="FunFam" id="3.40.1280.10:FF:000001">
    <property type="entry name" value="tRNA (guanine-N(1)-)-methyltransferase"/>
    <property type="match status" value="1"/>
</dbReference>
<dbReference type="SUPFAM" id="SSF75217">
    <property type="entry name" value="alpha/beta knot"/>
    <property type="match status" value="1"/>
</dbReference>
<evidence type="ECO:0000256" key="4">
    <source>
        <dbReference type="ARBA" id="ARBA00011738"/>
    </source>
</evidence>
<organism evidence="19 20">
    <name type="scientific">Candidatus Odyssella acanthamoebae</name>
    <dbReference type="NCBI Taxonomy" id="91604"/>
    <lineage>
        <taxon>Bacteria</taxon>
        <taxon>Pseudomonadati</taxon>
        <taxon>Pseudomonadota</taxon>
        <taxon>Alphaproteobacteria</taxon>
        <taxon>Holosporales</taxon>
        <taxon>Candidatus Paracaedibacteraceae</taxon>
        <taxon>Candidatus Odyssella</taxon>
    </lineage>
</organism>
<dbReference type="GO" id="GO:0005829">
    <property type="term" value="C:cytosol"/>
    <property type="evidence" value="ECO:0007669"/>
    <property type="project" value="TreeGrafter"/>
</dbReference>
<dbReference type="Proteomes" id="UP000028926">
    <property type="component" value="Chromosome"/>
</dbReference>
<feature type="binding site" evidence="15 16">
    <location>
        <begin position="136"/>
        <end position="141"/>
    </location>
    <ligand>
        <name>S-adenosyl-L-methionine</name>
        <dbReference type="ChEBI" id="CHEBI:59789"/>
    </ligand>
</feature>
<dbReference type="OrthoDB" id="9807416at2"/>
<dbReference type="PANTHER" id="PTHR46417">
    <property type="entry name" value="TRNA (GUANINE-N(1)-)-METHYLTRANSFERASE"/>
    <property type="match status" value="1"/>
</dbReference>
<evidence type="ECO:0000256" key="7">
    <source>
        <dbReference type="ARBA" id="ARBA00022490"/>
    </source>
</evidence>
<dbReference type="Pfam" id="PF01746">
    <property type="entry name" value="tRNA_m1G_MT"/>
    <property type="match status" value="1"/>
</dbReference>
<evidence type="ECO:0000256" key="2">
    <source>
        <dbReference type="ARBA" id="ARBA00004496"/>
    </source>
</evidence>
<feature type="domain" description="tRNA methyltransferase TRMD/TRM10-type" evidence="18">
    <location>
        <begin position="6"/>
        <end position="228"/>
    </location>
</feature>
<comment type="catalytic activity">
    <reaction evidence="14 15 17">
        <text>guanosine(37) in tRNA + S-adenosyl-L-methionine = N(1)-methylguanosine(37) in tRNA + S-adenosyl-L-homocysteine + H(+)</text>
        <dbReference type="Rhea" id="RHEA:36899"/>
        <dbReference type="Rhea" id="RHEA-COMP:10145"/>
        <dbReference type="Rhea" id="RHEA-COMP:10147"/>
        <dbReference type="ChEBI" id="CHEBI:15378"/>
        <dbReference type="ChEBI" id="CHEBI:57856"/>
        <dbReference type="ChEBI" id="CHEBI:59789"/>
        <dbReference type="ChEBI" id="CHEBI:73542"/>
        <dbReference type="ChEBI" id="CHEBI:74269"/>
        <dbReference type="EC" id="2.1.1.228"/>
    </reaction>
</comment>
<feature type="binding site" evidence="15 16">
    <location>
        <position position="116"/>
    </location>
    <ligand>
        <name>S-adenosyl-L-methionine</name>
        <dbReference type="ChEBI" id="CHEBI:59789"/>
    </ligand>
</feature>
<evidence type="ECO:0000256" key="3">
    <source>
        <dbReference type="ARBA" id="ARBA00007630"/>
    </source>
</evidence>
<gene>
    <name evidence="15" type="primary">trmD</name>
    <name evidence="19" type="ORF">ID47_02410</name>
</gene>
<dbReference type="InterPro" id="IPR016009">
    <property type="entry name" value="tRNA_MeTrfase_TRMD/TRM10"/>
</dbReference>
<accession>A0A077ARK0</accession>
<dbReference type="AlphaFoldDB" id="A0A077ARK0"/>
<dbReference type="EC" id="2.1.1.228" evidence="5 15"/>